<gene>
    <name evidence="1" type="ORF">SAMN02745129_1994</name>
</gene>
<organism evidence="1 2">
    <name type="scientific">Ferrimonas marina</name>
    <dbReference type="NCBI Taxonomy" id="299255"/>
    <lineage>
        <taxon>Bacteria</taxon>
        <taxon>Pseudomonadati</taxon>
        <taxon>Pseudomonadota</taxon>
        <taxon>Gammaproteobacteria</taxon>
        <taxon>Alteromonadales</taxon>
        <taxon>Ferrimonadaceae</taxon>
        <taxon>Ferrimonas</taxon>
    </lineage>
</organism>
<name>A0A1M5SGL4_9GAMM</name>
<keyword evidence="2" id="KW-1185">Reference proteome</keyword>
<evidence type="ECO:0000313" key="2">
    <source>
        <dbReference type="Proteomes" id="UP000184268"/>
    </source>
</evidence>
<dbReference type="OrthoDB" id="5767078at2"/>
<reference evidence="2" key="1">
    <citation type="submission" date="2016-11" db="EMBL/GenBank/DDBJ databases">
        <authorList>
            <person name="Varghese N."/>
            <person name="Submissions S."/>
        </authorList>
    </citation>
    <scope>NUCLEOTIDE SEQUENCE [LARGE SCALE GENOMIC DNA]</scope>
    <source>
        <strain evidence="2">DSM 16917</strain>
    </source>
</reference>
<dbReference type="Proteomes" id="UP000184268">
    <property type="component" value="Unassembled WGS sequence"/>
</dbReference>
<dbReference type="PROSITE" id="PS51257">
    <property type="entry name" value="PROKAR_LIPOPROTEIN"/>
    <property type="match status" value="1"/>
</dbReference>
<evidence type="ECO:0000313" key="1">
    <source>
        <dbReference type="EMBL" id="SHH37619.1"/>
    </source>
</evidence>
<sequence length="141" mass="16397">MRHWLLLPLLLSLMACGPSPQQQRPERTAMRFFQALYVDEDVATAQSLVAPHLAELMAHYRLPSQIQRNLFGLRMTEVSLDITEINIDFFRRNSDGVEVLVQLAGYRGDQYLVEDRRVKLERIDNRWLISEFFDDPFNSGG</sequence>
<accession>A0A1M5SGL4</accession>
<dbReference type="AlphaFoldDB" id="A0A1M5SGL4"/>
<proteinExistence type="predicted"/>
<evidence type="ECO:0008006" key="3">
    <source>
        <dbReference type="Google" id="ProtNLM"/>
    </source>
</evidence>
<dbReference type="EMBL" id="FQXG01000002">
    <property type="protein sequence ID" value="SHH37619.1"/>
    <property type="molecule type" value="Genomic_DNA"/>
</dbReference>
<dbReference type="RefSeq" id="WP_073325665.1">
    <property type="nucleotide sequence ID" value="NZ_FQXG01000002.1"/>
</dbReference>
<dbReference type="STRING" id="299255.SAMN02745129_1994"/>
<protein>
    <recommendedName>
        <fullName evidence="3">DUF4878 domain-containing protein</fullName>
    </recommendedName>
</protein>